<dbReference type="EMBL" id="JANCLV010000007">
    <property type="protein sequence ID" value="MCP9000361.1"/>
    <property type="molecule type" value="Genomic_DNA"/>
</dbReference>
<dbReference type="NCBIfam" id="NF047389">
    <property type="entry name" value="ATPase_Sll1717"/>
    <property type="match status" value="1"/>
</dbReference>
<dbReference type="RefSeq" id="WP_254750328.1">
    <property type="nucleotide sequence ID" value="NZ_JANCLV010000007.1"/>
</dbReference>
<dbReference type="InterPro" id="IPR059206">
    <property type="entry name" value="Sll1717-like"/>
</dbReference>
<evidence type="ECO:0000313" key="2">
    <source>
        <dbReference type="Proteomes" id="UP001524318"/>
    </source>
</evidence>
<name>A0ABT1LRE0_9MICC</name>
<protein>
    <recommendedName>
        <fullName evidence="3">ATP-binding protein</fullName>
    </recommendedName>
</protein>
<evidence type="ECO:0008006" key="3">
    <source>
        <dbReference type="Google" id="ProtNLM"/>
    </source>
</evidence>
<accession>A0ABT1LRE0</accession>
<gene>
    <name evidence="1" type="ORF">NFC73_11570</name>
</gene>
<comment type="caution">
    <text evidence="1">The sequence shown here is derived from an EMBL/GenBank/DDBJ whole genome shotgun (WGS) entry which is preliminary data.</text>
</comment>
<keyword evidence="2" id="KW-1185">Reference proteome</keyword>
<dbReference type="Proteomes" id="UP001524318">
    <property type="component" value="Unassembled WGS sequence"/>
</dbReference>
<sequence>MTGAKQDVLRELSFGQRVAEDEVDQLADYFVQTEQWRQLVRGQVDVVFGPKGAGKSAMYSTLLQLSDAMYEDGIVLISAEKPRGTPAFRTLSEDAPASEIEFVSLWKMYILSLIGSMFDDMNIAGQRAEEVKAALVGEGLLPTSKASLGARLKMVLAWVRRRLAPESVEGGVELDPFTGMPSGLNGKITLREPSVAEDAGGAVSVDSLLADANEVMVLNNLSAWVVFDRLDVAFSDSHDLEANALRALFKCYLDLLSYSNISLKIFLRNDIWTKIVDGGFREASHITRHLTINWSQASLLNLVVKRILNRQAVVAYAAVDASAVLLSASLQRKLFDSFYPEKIDVGRNNPATFEWILGRVQDGTKTVAPREVIHILTEAKSNQLAMLERGEDEPQGSELFTRQAVRDALPTVSRVRLEQTIYAEYPEVKAWLEALDSEKSDQFPSSLAQIWGVNEDEATQRARRLVEVGVFELRGDKKAPRYWVPFLYRPGLAVVQGKAI</sequence>
<proteinExistence type="predicted"/>
<organism evidence="1 2">
    <name type="scientific">Pseudarthrobacter humi</name>
    <dbReference type="NCBI Taxonomy" id="2952523"/>
    <lineage>
        <taxon>Bacteria</taxon>
        <taxon>Bacillati</taxon>
        <taxon>Actinomycetota</taxon>
        <taxon>Actinomycetes</taxon>
        <taxon>Micrococcales</taxon>
        <taxon>Micrococcaceae</taxon>
        <taxon>Pseudarthrobacter</taxon>
    </lineage>
</organism>
<evidence type="ECO:0000313" key="1">
    <source>
        <dbReference type="EMBL" id="MCP9000361.1"/>
    </source>
</evidence>
<reference evidence="1 2" key="1">
    <citation type="submission" date="2022-06" db="EMBL/GenBank/DDBJ databases">
        <title>Pseudarthrobacter sp. strain RMG13 Genome sequencing and assembly.</title>
        <authorList>
            <person name="Kim I."/>
        </authorList>
    </citation>
    <scope>NUCLEOTIDE SEQUENCE [LARGE SCALE GENOMIC DNA]</scope>
    <source>
        <strain evidence="1 2">RMG13</strain>
    </source>
</reference>